<keyword evidence="3" id="KW-0472">Membrane</keyword>
<organism evidence="4 5">
    <name type="scientific">Caerostris darwini</name>
    <dbReference type="NCBI Taxonomy" id="1538125"/>
    <lineage>
        <taxon>Eukaryota</taxon>
        <taxon>Metazoa</taxon>
        <taxon>Ecdysozoa</taxon>
        <taxon>Arthropoda</taxon>
        <taxon>Chelicerata</taxon>
        <taxon>Arachnida</taxon>
        <taxon>Araneae</taxon>
        <taxon>Araneomorphae</taxon>
        <taxon>Entelegynae</taxon>
        <taxon>Araneoidea</taxon>
        <taxon>Araneidae</taxon>
        <taxon>Caerostris</taxon>
    </lineage>
</organism>
<protein>
    <submittedName>
        <fullName evidence="4">Uncharacterized protein</fullName>
    </submittedName>
</protein>
<dbReference type="AlphaFoldDB" id="A0AAV4N3N0"/>
<name>A0AAV4N3N0_9ARAC</name>
<feature type="coiled-coil region" evidence="1">
    <location>
        <begin position="288"/>
        <end position="315"/>
    </location>
</feature>
<dbReference type="Proteomes" id="UP001054837">
    <property type="component" value="Unassembled WGS sequence"/>
</dbReference>
<evidence type="ECO:0000256" key="1">
    <source>
        <dbReference type="SAM" id="Coils"/>
    </source>
</evidence>
<reference evidence="4 5" key="1">
    <citation type="submission" date="2021-06" db="EMBL/GenBank/DDBJ databases">
        <title>Caerostris darwini draft genome.</title>
        <authorList>
            <person name="Kono N."/>
            <person name="Arakawa K."/>
        </authorList>
    </citation>
    <scope>NUCLEOTIDE SEQUENCE [LARGE SCALE GENOMIC DNA]</scope>
</reference>
<feature type="compositionally biased region" description="Polar residues" evidence="2">
    <location>
        <begin position="205"/>
        <end position="217"/>
    </location>
</feature>
<accession>A0AAV4N3N0</accession>
<sequence length="320" mass="35925">MNLTTLTIILTVITVSDVVLVIAATSSYATIFPQTRKPNPPSWFDTLNVSKIIGLKPDGTLSDDILSVENGNGKVPSWSNYRIVSREGQLSEDMMSPNNRRILPSYQIKSESNQRVASKTDDSAIKISLNIPESRQQHLPDTIQHLSNPQTRRIDDSNRNLSNVMSFKDKHQFLPGKMQHTSIPPSYPRNDDLKESQLFAESRQRPSSGQIPTWSNPPNVPWVDDPSSGDSTSLLPILYLLAPLVITAMLMPIGATLITAIVMMKAHHAGQGRFNSLLFREDNIAPMFKVFEQNLQELRQKLVEAIAKYDDINLNPHRKF</sequence>
<evidence type="ECO:0000256" key="2">
    <source>
        <dbReference type="SAM" id="MobiDB-lite"/>
    </source>
</evidence>
<evidence type="ECO:0000313" key="4">
    <source>
        <dbReference type="EMBL" id="GIX79303.1"/>
    </source>
</evidence>
<keyword evidence="3" id="KW-0812">Transmembrane</keyword>
<comment type="caution">
    <text evidence="4">The sequence shown here is derived from an EMBL/GenBank/DDBJ whole genome shotgun (WGS) entry which is preliminary data.</text>
</comment>
<evidence type="ECO:0000313" key="5">
    <source>
        <dbReference type="Proteomes" id="UP001054837"/>
    </source>
</evidence>
<keyword evidence="5" id="KW-1185">Reference proteome</keyword>
<proteinExistence type="predicted"/>
<keyword evidence="1" id="KW-0175">Coiled coil</keyword>
<dbReference type="EMBL" id="BPLQ01001175">
    <property type="protein sequence ID" value="GIX79303.1"/>
    <property type="molecule type" value="Genomic_DNA"/>
</dbReference>
<evidence type="ECO:0000256" key="3">
    <source>
        <dbReference type="SAM" id="Phobius"/>
    </source>
</evidence>
<gene>
    <name evidence="4" type="primary">AVEN_83334_1</name>
    <name evidence="4" type="ORF">CDAR_290531</name>
</gene>
<keyword evidence="3" id="KW-1133">Transmembrane helix</keyword>
<feature type="transmembrane region" description="Helical" evidence="3">
    <location>
        <begin position="237"/>
        <end position="263"/>
    </location>
</feature>
<feature type="region of interest" description="Disordered" evidence="2">
    <location>
        <begin position="200"/>
        <end position="220"/>
    </location>
</feature>